<dbReference type="Gene3D" id="1.10.260.40">
    <property type="entry name" value="lambda repressor-like DNA-binding domains"/>
    <property type="match status" value="1"/>
</dbReference>
<dbReference type="SMART" id="SM00530">
    <property type="entry name" value="HTH_XRE"/>
    <property type="match status" value="1"/>
</dbReference>
<dbReference type="InterPro" id="IPR010982">
    <property type="entry name" value="Lambda_DNA-bd_dom_sf"/>
</dbReference>
<keyword evidence="2" id="KW-0472">Membrane</keyword>
<feature type="transmembrane region" description="Helical" evidence="2">
    <location>
        <begin position="118"/>
        <end position="139"/>
    </location>
</feature>
<dbReference type="EMBL" id="CP042385">
    <property type="protein sequence ID" value="QEA43133.1"/>
    <property type="molecule type" value="Genomic_DNA"/>
</dbReference>
<dbReference type="CDD" id="cd00093">
    <property type="entry name" value="HTH_XRE"/>
    <property type="match status" value="1"/>
</dbReference>
<geneLocation type="plasmid" evidence="4">
    <name>unnamed2</name>
</geneLocation>
<dbReference type="Pfam" id="PF01381">
    <property type="entry name" value="HTH_3"/>
    <property type="match status" value="1"/>
</dbReference>
<keyword evidence="1" id="KW-0238">DNA-binding</keyword>
<sequence length="183" mass="20727">MIFHNLIKAKRQKMSLTQMDLANKLLVSNKTISNWETGKTLPDIENIILISKYLNLSLDDLFLGDETMVEKLRENQQERKFYRVVTISLISAMVVGTIGYLFLKLFYSASLASIESNVSTYLAIPILVLIIYILTKINWHSLISILNKKMIIAIGLLIFLYAVIPVMEVIDGLIRGFVGSSIN</sequence>
<feature type="transmembrane region" description="Helical" evidence="2">
    <location>
        <begin position="81"/>
        <end position="103"/>
    </location>
</feature>
<evidence type="ECO:0000313" key="5">
    <source>
        <dbReference type="Proteomes" id="UP000321296"/>
    </source>
</evidence>
<dbReference type="GO" id="GO:0003677">
    <property type="term" value="F:DNA binding"/>
    <property type="evidence" value="ECO:0007669"/>
    <property type="project" value="UniProtKB-KW"/>
</dbReference>
<organism evidence="4 5">
    <name type="scientific">Leuconostoc pseudomesenteroides</name>
    <dbReference type="NCBI Taxonomy" id="33968"/>
    <lineage>
        <taxon>Bacteria</taxon>
        <taxon>Bacillati</taxon>
        <taxon>Bacillota</taxon>
        <taxon>Bacilli</taxon>
        <taxon>Lactobacillales</taxon>
        <taxon>Lactobacillaceae</taxon>
        <taxon>Leuconostoc</taxon>
    </lineage>
</organism>
<feature type="transmembrane region" description="Helical" evidence="2">
    <location>
        <begin position="151"/>
        <end position="170"/>
    </location>
</feature>
<keyword evidence="4" id="KW-0614">Plasmid</keyword>
<dbReference type="InterPro" id="IPR001387">
    <property type="entry name" value="Cro/C1-type_HTH"/>
</dbReference>
<proteinExistence type="predicted"/>
<dbReference type="SUPFAM" id="SSF47413">
    <property type="entry name" value="lambda repressor-like DNA-binding domains"/>
    <property type="match status" value="1"/>
</dbReference>
<evidence type="ECO:0000256" key="1">
    <source>
        <dbReference type="ARBA" id="ARBA00023125"/>
    </source>
</evidence>
<evidence type="ECO:0000256" key="2">
    <source>
        <dbReference type="SAM" id="Phobius"/>
    </source>
</evidence>
<reference evidence="4 5" key="1">
    <citation type="submission" date="2019-06" db="EMBL/GenBank/DDBJ databases">
        <title>Genome analyses of bacteria isolated from kimchi.</title>
        <authorList>
            <person name="Lee S."/>
            <person name="Ahn S."/>
            <person name="Roh S."/>
        </authorList>
    </citation>
    <scope>NUCLEOTIDE SEQUENCE [LARGE SCALE GENOMIC DNA]</scope>
    <source>
        <strain evidence="4 5">CBA3630</strain>
        <plasmid evidence="4 5">unnamed2</plasmid>
    </source>
</reference>
<dbReference type="PANTHER" id="PTHR46558">
    <property type="entry name" value="TRACRIPTIONAL REGULATORY PROTEIN-RELATED-RELATED"/>
    <property type="match status" value="1"/>
</dbReference>
<evidence type="ECO:0000313" key="4">
    <source>
        <dbReference type="EMBL" id="QEA43133.1"/>
    </source>
</evidence>
<keyword evidence="2" id="KW-0812">Transmembrane</keyword>
<gene>
    <name evidence="4" type="ORF">FGL85_11265</name>
</gene>
<keyword evidence="2" id="KW-1133">Transmembrane helix</keyword>
<feature type="domain" description="HTH cro/C1-type" evidence="3">
    <location>
        <begin position="7"/>
        <end position="61"/>
    </location>
</feature>
<name>A0A5B8T7Y1_LEUPS</name>
<evidence type="ECO:0000259" key="3">
    <source>
        <dbReference type="PROSITE" id="PS50943"/>
    </source>
</evidence>
<dbReference type="KEGG" id="lpse:FGL85_11265"/>
<accession>A0A5B8T7Y1</accession>
<dbReference type="PANTHER" id="PTHR46558:SF15">
    <property type="entry name" value="HELIX-TURN-HELIX DOMAIN PROTEIN"/>
    <property type="match status" value="1"/>
</dbReference>
<dbReference type="AlphaFoldDB" id="A0A5B8T7Y1"/>
<protein>
    <submittedName>
        <fullName evidence="4">Helix-turn-helix transcriptional regulator</fullName>
    </submittedName>
</protein>
<dbReference type="Proteomes" id="UP000321296">
    <property type="component" value="Plasmid unnamed2"/>
</dbReference>
<dbReference type="PROSITE" id="PS50943">
    <property type="entry name" value="HTH_CROC1"/>
    <property type="match status" value="1"/>
</dbReference>